<keyword evidence="2" id="KW-0547">Nucleotide-binding</keyword>
<accession>A0A1L3MQQ2</accession>
<evidence type="ECO:0000256" key="2">
    <source>
        <dbReference type="ARBA" id="ARBA00022741"/>
    </source>
</evidence>
<dbReference type="KEGG" id="bwh:A9C19_07855"/>
<evidence type="ECO:0000256" key="6">
    <source>
        <dbReference type="SAM" id="Coils"/>
    </source>
</evidence>
<keyword evidence="5" id="KW-0472">Membrane</keyword>
<dbReference type="AlphaFoldDB" id="A0A1L3MQQ2"/>
<sequence length="1201" mass="140146">MIIETKSEELLQKIILLHEKMRNRDEQNAIKLLELANKFKDKKLYVAFAGHFSAGKSSMINKLLNEQILPTSPIPTSANLVLLETGENQVTLFTKNKEKIHLNNKYTVEQVKEYCKQGDDVERISIQKPYERLTKDVVIMDTPGIDSTDYAHKQSTESMLHLADVIFYVTDYNHVQSEENLHFISEMKKREKVVFLIVNQIDKHEEKEVSFNHFQEQIFTSFEEMNLNRKDIFFTTLKEDTHPRNELETVQELIKAVIEQKDKQIEKSLFQSIKFIIKDHLIQNKEEKGIEQLKMDELIEEMNIHTKNKESAQKLLQLEKEKIKNIKVDMEEKMESILKSANLIPYETRELVASYLQSLEPSFKVGFIFSKGKTELEKDNRKNDLFQSLKKNLETQILWHLQPLVKELVESYQIIDSAIISKVQNFTISIEEEILKEAFKEGASYNNQYILTYSSDVSDVIKRRSKQEVLVILEKILDSIKQERQQNVEEYELNLCNSEKEIRSLQSQIDAILEHIKYQHILEQIIEENQSSLRDVTDWLAENQLYTQSEKKIELLNIEKKDTDYTEDFTQKTEDLSDHQDLFIEKTEQLLVSLDFLQGFNQISQLLKSKVSNFKKRSYTVALFGAFSAGKSSFANALIGDRLLPSSPTPTTATINKIAPTTSEKYHGLVEVLLKDEHEIREDILESIPSLNLVDQPLSKVIETLNGKNGENDVEHEMIKKYKEALPTYSTLSKNGLVVQSNKDSLKEFVAKEQVACLVKEVIVYYDCEITKAGITLVDTPGADSLHKRHTEVAFQYIKKADAILYVTYYNHPFSKGDREFLRQLGRVKDSFTLDKMFFIINAIDLAKDKEEVKLVKNYIKEQFLLHEIRNVRLYGISSLNVLERNIKKEEDYAHFQNQFQHFIQNDLSSTAILSIKEDLRKFLNRIESLIEAAKQDEVKKKNEAQKLIKEKKYVLDELTQLTSEHISTSVSQEIKELLFYVKQRVFFRFNDFFKEAFHPGMFQQVNSTQQALENALKELNKRLEFELVQELQATTLRIEKVIYKNFKSEGIKVTKLIQKHSDSIAISIQDPKEIQTPKIDVIFNEDHISSVKSSLKYFKNVKAFFEKNEKKMMSEDMEKKFDEPISEILNQHLRLFTEFYHEIINQLHIKLLLEMKEQLNEAYDSFINIQTVDIDMLLKQQALIKETIELVKEPTSSHIG</sequence>
<keyword evidence="3" id="KW-0378">Hydrolase</keyword>
<dbReference type="Pfam" id="PF00350">
    <property type="entry name" value="Dynamin_N"/>
    <property type="match status" value="2"/>
</dbReference>
<reference evidence="8 9" key="1">
    <citation type="journal article" date="2016" name="Sci. Rep.">
        <title>Complete genome sequence and transcriptomic analysis of a novel marine strain Bacillus weihaiensis reveals the mechanism of brown algae degradation.</title>
        <authorList>
            <person name="Zhu Y."/>
            <person name="Chen P."/>
            <person name="Bao Y."/>
            <person name="Men Y."/>
            <person name="Zeng Y."/>
            <person name="Yang J."/>
            <person name="Sun J."/>
            <person name="Sun Y."/>
        </authorList>
    </citation>
    <scope>NUCLEOTIDE SEQUENCE [LARGE SCALE GENOMIC DNA]</scope>
    <source>
        <strain evidence="8 9">Alg07</strain>
    </source>
</reference>
<keyword evidence="9" id="KW-1185">Reference proteome</keyword>
<dbReference type="Gene3D" id="3.40.50.300">
    <property type="entry name" value="P-loop containing nucleotide triphosphate hydrolases"/>
    <property type="match status" value="2"/>
</dbReference>
<proteinExistence type="predicted"/>
<feature type="coiled-coil region" evidence="6">
    <location>
        <begin position="295"/>
        <end position="336"/>
    </location>
</feature>
<evidence type="ECO:0000256" key="3">
    <source>
        <dbReference type="ARBA" id="ARBA00022801"/>
    </source>
</evidence>
<keyword evidence="6" id="KW-0175">Coiled coil</keyword>
<dbReference type="InterPro" id="IPR027417">
    <property type="entry name" value="P-loop_NTPase"/>
</dbReference>
<evidence type="ECO:0000313" key="8">
    <source>
        <dbReference type="EMBL" id="APH04667.1"/>
    </source>
</evidence>
<gene>
    <name evidence="8" type="ORF">A9C19_07855</name>
</gene>
<protein>
    <recommendedName>
        <fullName evidence="7">Dynamin N-terminal domain-containing protein</fullName>
    </recommendedName>
</protein>
<dbReference type="InterPro" id="IPR045063">
    <property type="entry name" value="Dynamin_N"/>
</dbReference>
<dbReference type="GO" id="GO:0016020">
    <property type="term" value="C:membrane"/>
    <property type="evidence" value="ECO:0007669"/>
    <property type="project" value="UniProtKB-SubCell"/>
</dbReference>
<dbReference type="GO" id="GO:0003924">
    <property type="term" value="F:GTPase activity"/>
    <property type="evidence" value="ECO:0007669"/>
    <property type="project" value="InterPro"/>
</dbReference>
<feature type="coiled-coil region" evidence="6">
    <location>
        <begin position="917"/>
        <end position="951"/>
    </location>
</feature>
<evidence type="ECO:0000313" key="9">
    <source>
        <dbReference type="Proteomes" id="UP000181936"/>
    </source>
</evidence>
<evidence type="ECO:0000256" key="1">
    <source>
        <dbReference type="ARBA" id="ARBA00004370"/>
    </source>
</evidence>
<feature type="domain" description="Dynamin N-terminal" evidence="7">
    <location>
        <begin position="46"/>
        <end position="200"/>
    </location>
</feature>
<dbReference type="CDD" id="cd09912">
    <property type="entry name" value="DLP_2"/>
    <property type="match status" value="2"/>
</dbReference>
<comment type="subcellular location">
    <subcellularLocation>
        <location evidence="1">Membrane</location>
    </subcellularLocation>
</comment>
<dbReference type="STRING" id="1547283.A9C19_07855"/>
<dbReference type="RefSeq" id="WP_072579456.1">
    <property type="nucleotide sequence ID" value="NZ_CP016020.1"/>
</dbReference>
<evidence type="ECO:0000256" key="4">
    <source>
        <dbReference type="ARBA" id="ARBA00023134"/>
    </source>
</evidence>
<feature type="coiled-coil region" evidence="6">
    <location>
        <begin position="1003"/>
        <end position="1030"/>
    </location>
</feature>
<evidence type="ECO:0000256" key="5">
    <source>
        <dbReference type="ARBA" id="ARBA00023136"/>
    </source>
</evidence>
<dbReference type="PANTHER" id="PTHR10465">
    <property type="entry name" value="TRANSMEMBRANE GTPASE FZO1"/>
    <property type="match status" value="1"/>
</dbReference>
<dbReference type="Proteomes" id="UP000181936">
    <property type="component" value="Chromosome"/>
</dbReference>
<dbReference type="EMBL" id="CP016020">
    <property type="protein sequence ID" value="APH04667.1"/>
    <property type="molecule type" value="Genomic_DNA"/>
</dbReference>
<organism evidence="8 9">
    <name type="scientific">Bacillus weihaiensis</name>
    <dbReference type="NCBI Taxonomy" id="1547283"/>
    <lineage>
        <taxon>Bacteria</taxon>
        <taxon>Bacillati</taxon>
        <taxon>Bacillota</taxon>
        <taxon>Bacilli</taxon>
        <taxon>Bacillales</taxon>
        <taxon>Bacillaceae</taxon>
        <taxon>Bacillus</taxon>
    </lineage>
</organism>
<dbReference type="InterPro" id="IPR027094">
    <property type="entry name" value="Mitofusin_fam"/>
</dbReference>
<feature type="domain" description="Dynamin N-terminal" evidence="7">
    <location>
        <begin position="621"/>
        <end position="842"/>
    </location>
</feature>
<evidence type="ECO:0000259" key="7">
    <source>
        <dbReference type="Pfam" id="PF00350"/>
    </source>
</evidence>
<dbReference type="SUPFAM" id="SSF52540">
    <property type="entry name" value="P-loop containing nucleoside triphosphate hydrolases"/>
    <property type="match status" value="2"/>
</dbReference>
<dbReference type="OrthoDB" id="5477114at2"/>
<dbReference type="PANTHER" id="PTHR10465:SF0">
    <property type="entry name" value="SARCALUMENIN"/>
    <property type="match status" value="1"/>
</dbReference>
<dbReference type="GO" id="GO:0005525">
    <property type="term" value="F:GTP binding"/>
    <property type="evidence" value="ECO:0007669"/>
    <property type="project" value="UniProtKB-KW"/>
</dbReference>
<keyword evidence="4" id="KW-0342">GTP-binding</keyword>
<name>A0A1L3MQQ2_9BACI</name>